<organism evidence="8">
    <name type="scientific">Sinomonas puerhi</name>
    <dbReference type="NCBI Taxonomy" id="3238584"/>
    <lineage>
        <taxon>Bacteria</taxon>
        <taxon>Bacillati</taxon>
        <taxon>Actinomycetota</taxon>
        <taxon>Actinomycetes</taxon>
        <taxon>Micrococcales</taxon>
        <taxon>Micrococcaceae</taxon>
        <taxon>Sinomonas</taxon>
    </lineage>
</organism>
<sequence>MKLIHRSRWAAALGVSILVAAGVTSAQAVTTTYIDPNHFNAVNGSLSTTTAGEIDWTTTSLGVNCNDASFTHWCRDDVKSGKTDDSFGNGTKEDTITPSVTSGAIPPNKSDLTRFFAKVQTESDGNDYAYLAWERQNNPSGTTNMDFELNQAKVDPAVGNGVTPARTVGDILMDFHLASGGTNPQIIWYKWTDGTLIDPTTKVALLCEASNTYPCWGAGTTIGNSSGQSQNFEASVNTTAGQASDPFVGTVLNPAPGALDPFTFGETVVNLEGAGIIQANSCLALNSAYLKSRSSDSFTSEIKDFIQPINLGFQKCGTIKIQKTSIGGTGTFNYTDSTGVAQAPNSTLKSPFSITTTQAGTAAPTDGSTTFQNLRGGTYTFTEGATTGFDATNLTCSSSGTNSTVAKTGYTVAAITLAAGETVTCTYENTARANLHVTKVTNPNPDNTGTSFTFTQTGSPNQSLKNGQTFDQLNLTPGTYTWTESATAGWDLTKVSCDKPAGSGSVSTSTATFTLGAGDNVTCTFTNTERGKVNVHKQDDTGAALAGAVFQLLSGTTVVQTSSPTDASGNYTFTNVVPGAYTVHESTIPSGYAGATDQTVTVAPGAGVDGNVPAVTLTFVDNRQFTIIVLVCKDADHSLYGSTVTVDTVNKTSLAAGGGGAISDASLCALGGATYSPKGTGDHTANVRIQ</sequence>
<protein>
    <submittedName>
        <fullName evidence="8">Collagen binding domain-containing protein</fullName>
    </submittedName>
</protein>
<feature type="domain" description="SpaA-like prealbumin fold" evidence="7">
    <location>
        <begin position="319"/>
        <end position="431"/>
    </location>
</feature>
<comment type="similarity">
    <text evidence="1">Belongs to the serine-aspartate repeat-containing protein (SDr) family.</text>
</comment>
<dbReference type="PANTHER" id="PTHR36108">
    <property type="entry name" value="COLOSSIN-B-RELATED"/>
    <property type="match status" value="1"/>
</dbReference>
<dbReference type="Pfam" id="PF24514">
    <property type="entry name" value="SpaA_4"/>
    <property type="match status" value="2"/>
</dbReference>
<feature type="compositionally biased region" description="Basic and acidic residues" evidence="4">
    <location>
        <begin position="82"/>
        <end position="95"/>
    </location>
</feature>
<keyword evidence="3 5" id="KW-0732">Signal</keyword>
<feature type="chain" id="PRO_5044202974" evidence="5">
    <location>
        <begin position="29"/>
        <end position="690"/>
    </location>
</feature>
<evidence type="ECO:0000259" key="7">
    <source>
        <dbReference type="Pfam" id="PF24514"/>
    </source>
</evidence>
<dbReference type="GO" id="GO:0005975">
    <property type="term" value="P:carbohydrate metabolic process"/>
    <property type="evidence" value="ECO:0007669"/>
    <property type="project" value="UniProtKB-ARBA"/>
</dbReference>
<dbReference type="PANTHER" id="PTHR36108:SF13">
    <property type="entry name" value="COLOSSIN-B-RELATED"/>
    <property type="match status" value="1"/>
</dbReference>
<reference evidence="8" key="1">
    <citation type="submission" date="2024-07" db="EMBL/GenBank/DDBJ databases">
        <authorList>
            <person name="fu j."/>
        </authorList>
    </citation>
    <scope>NUCLEOTIDE SEQUENCE</scope>
    <source>
        <strain evidence="8">P10A9</strain>
    </source>
</reference>
<dbReference type="InterPro" id="IPR013783">
    <property type="entry name" value="Ig-like_fold"/>
</dbReference>
<feature type="signal peptide" evidence="5">
    <location>
        <begin position="1"/>
        <end position="28"/>
    </location>
</feature>
<evidence type="ECO:0000256" key="4">
    <source>
        <dbReference type="SAM" id="MobiDB-lite"/>
    </source>
</evidence>
<evidence type="ECO:0000256" key="3">
    <source>
        <dbReference type="ARBA" id="ARBA00022729"/>
    </source>
</evidence>
<gene>
    <name evidence="8" type="ORF">AB5L97_04425</name>
</gene>
<dbReference type="Pfam" id="PF17802">
    <property type="entry name" value="SpaA"/>
    <property type="match status" value="1"/>
</dbReference>
<keyword evidence="8" id="KW-0176">Collagen</keyword>
<keyword evidence="2" id="KW-0964">Secreted</keyword>
<evidence type="ECO:0000256" key="2">
    <source>
        <dbReference type="ARBA" id="ARBA00022525"/>
    </source>
</evidence>
<dbReference type="Gene3D" id="2.60.40.10">
    <property type="entry name" value="Immunoglobulins"/>
    <property type="match status" value="1"/>
</dbReference>
<dbReference type="SUPFAM" id="SSF49478">
    <property type="entry name" value="Cna protein B-type domain"/>
    <property type="match status" value="1"/>
</dbReference>
<evidence type="ECO:0000256" key="5">
    <source>
        <dbReference type="SAM" id="SignalP"/>
    </source>
</evidence>
<evidence type="ECO:0000259" key="6">
    <source>
        <dbReference type="Pfam" id="PF17802"/>
    </source>
</evidence>
<evidence type="ECO:0000313" key="8">
    <source>
        <dbReference type="EMBL" id="XDP46265.1"/>
    </source>
</evidence>
<dbReference type="KEGG" id="spue:AB5L97_04425"/>
<feature type="domain" description="SpaA-like prealbumin fold" evidence="6">
    <location>
        <begin position="531"/>
        <end position="602"/>
    </location>
</feature>
<dbReference type="InterPro" id="IPR041033">
    <property type="entry name" value="SpaA_PFL_dom_1"/>
</dbReference>
<name>A0AB39L5G0_9MICC</name>
<dbReference type="AlphaFoldDB" id="A0AB39L5G0"/>
<feature type="domain" description="SpaA-like prealbumin fold" evidence="7">
    <location>
        <begin position="447"/>
        <end position="528"/>
    </location>
</feature>
<proteinExistence type="inferred from homology"/>
<dbReference type="InterPro" id="IPR055371">
    <property type="entry name" value="SpaA_PFL_dom_4"/>
</dbReference>
<dbReference type="RefSeq" id="WP_369046614.1">
    <property type="nucleotide sequence ID" value="NZ_CP163302.1"/>
</dbReference>
<accession>A0AB39L5G0</accession>
<feature type="region of interest" description="Disordered" evidence="4">
    <location>
        <begin position="82"/>
        <end position="104"/>
    </location>
</feature>
<evidence type="ECO:0000256" key="1">
    <source>
        <dbReference type="ARBA" id="ARBA00007257"/>
    </source>
</evidence>
<dbReference type="EMBL" id="CP163302">
    <property type="protein sequence ID" value="XDP46265.1"/>
    <property type="molecule type" value="Genomic_DNA"/>
</dbReference>